<organism evidence="5">
    <name type="scientific">Salinicola endophyticus</name>
    <dbReference type="NCBI Taxonomy" id="1949083"/>
    <lineage>
        <taxon>Bacteria</taxon>
        <taxon>Pseudomonadati</taxon>
        <taxon>Pseudomonadota</taxon>
        <taxon>Gammaproteobacteria</taxon>
        <taxon>Oceanospirillales</taxon>
        <taxon>Halomonadaceae</taxon>
        <taxon>Salinicola</taxon>
    </lineage>
</organism>
<dbReference type="Gene3D" id="1.20.120.20">
    <property type="entry name" value="Apolipoprotein"/>
    <property type="match status" value="1"/>
</dbReference>
<gene>
    <name evidence="5" type="ORF">ABV408_06705</name>
</gene>
<sequence>MARDLKLQVILDAVDKTTGKLKKITQGSGETAKALKASRDQLRNLERAQKDLQSFKTMKRQVSESADALKAQRERVKELSRQLRTTEGDTAALNRERDAAIKKAQELSRKYAEQTDKAQRLKTSLRETHGITGKLAGTEDSLTRKMRNANAQITEQKERLRSLAEAQRRAQQASDQFHRGVGRANAIRGAGMTGMATGGAALYGGAQMLAPGIEYGETMSRVQALTRLDKNSEQFKALKQQARDLGSSTSFSASEVGQGQSFLAMAGFTPEAIRTAMPDMLNMALANGTDLARTADISSNILSGFGLDPDQMGHVADVLTATTTRANVDLEMLGESMKYVAPQARQMGLSLEQAAAMTALLGNVGIQGSQAGTTLRAMMTRLAAPTGAAAGALKTLGVSAKDAQGDMRDVPAILADVAKATENMGNADRAKYLKQIFGEEPGAGMAELIAQQGAAGIEKFVEMYKNAAGENARVAQTMTDNIGGDLKGLRSAWEEVGISITDTNEGPLRELVQSVTGVTRAVGNWIKENPELAGGIAKAAAGLAALVAVGGAFTVMLASILGPIVTVRYGMAMLGLRTEGAGGIIYRFTSKILPALGKGLVGLGRGFIGLAGAIGKAGLALLTNPITWIVLGIVAVVALLAGAAYLIYKNWDAIAGWFSDRWQQVKDAFSGGIGSVMQLLANWSPLGLVWKGITTVLSAMGVEIPEEMRSLGSAIKAAWSGLSGFFGGLWDGIKSSASTAWGAVSGTITTAWDGIKNHIANQWEGFKQIPARLAGIGGDIMDGLIGGVKTKVTALKDSITGIAGNVKSWFADVLGINSPSRVFAEFGGWIGEGLMNGLKDKWNALKDSVTGLASAVTGWFKEKLDIHSPSRVFARLGGYTVDGLNVGLDRQRDEPAKRVADIAKRVSQAGAGIALGAATLPAAAMPSFDAGEPIRFDTRPPISAAGGQQPADYSIHIGAINVTPGPGMDEQTLARYVAQEVQRALADAQRQQAARRRSSMWDQE</sequence>
<dbReference type="NCBIfam" id="TIGR01760">
    <property type="entry name" value="tape_meas_TP901"/>
    <property type="match status" value="1"/>
</dbReference>
<keyword evidence="3" id="KW-0812">Transmembrane</keyword>
<evidence type="ECO:0000256" key="2">
    <source>
        <dbReference type="SAM" id="Coils"/>
    </source>
</evidence>
<evidence type="ECO:0000256" key="3">
    <source>
        <dbReference type="SAM" id="Phobius"/>
    </source>
</evidence>
<dbReference type="Pfam" id="PF10145">
    <property type="entry name" value="PhageMin_Tail"/>
    <property type="match status" value="1"/>
</dbReference>
<evidence type="ECO:0000313" key="5">
    <source>
        <dbReference type="EMBL" id="XCJ80872.1"/>
    </source>
</evidence>
<dbReference type="Gene3D" id="1.20.58.60">
    <property type="match status" value="1"/>
</dbReference>
<reference evidence="5" key="1">
    <citation type="submission" date="2024-06" db="EMBL/GenBank/DDBJ databases">
        <title>Complete genome of Salinicola endophyticus HNIBRBA4755.</title>
        <authorList>
            <person name="Shin S.Y."/>
            <person name="Kang H."/>
            <person name="Song J."/>
        </authorList>
    </citation>
    <scope>NUCLEOTIDE SEQUENCE</scope>
    <source>
        <strain evidence="5">HNIBRBA4755</strain>
    </source>
</reference>
<evidence type="ECO:0000259" key="4">
    <source>
        <dbReference type="Pfam" id="PF10145"/>
    </source>
</evidence>
<dbReference type="EMBL" id="CP159578">
    <property type="protein sequence ID" value="XCJ80872.1"/>
    <property type="molecule type" value="Genomic_DNA"/>
</dbReference>
<feature type="domain" description="Phage tail tape measure protein" evidence="4">
    <location>
        <begin position="240"/>
        <end position="438"/>
    </location>
</feature>
<keyword evidence="3" id="KW-1133">Transmembrane helix</keyword>
<dbReference type="InterPro" id="IPR010090">
    <property type="entry name" value="Phage_tape_meas"/>
</dbReference>
<feature type="transmembrane region" description="Helical" evidence="3">
    <location>
        <begin position="626"/>
        <end position="648"/>
    </location>
</feature>
<keyword evidence="3" id="KW-0472">Membrane</keyword>
<feature type="transmembrane region" description="Helical" evidence="3">
    <location>
        <begin position="595"/>
        <end position="614"/>
    </location>
</feature>
<dbReference type="RefSeq" id="WP_353981682.1">
    <property type="nucleotide sequence ID" value="NZ_CP159578.1"/>
</dbReference>
<accession>A0AB74UA59</accession>
<feature type="coiled-coil region" evidence="2">
    <location>
        <begin position="45"/>
        <end position="173"/>
    </location>
</feature>
<feature type="transmembrane region" description="Helical" evidence="3">
    <location>
        <begin position="539"/>
        <end position="567"/>
    </location>
</feature>
<name>A0AB74UA59_9GAMM</name>
<proteinExistence type="predicted"/>
<dbReference type="PANTHER" id="PTHR37813:SF1">
    <property type="entry name" value="FELS-2 PROPHAGE PROTEIN"/>
    <property type="match status" value="1"/>
</dbReference>
<keyword evidence="1" id="KW-1188">Viral release from host cell</keyword>
<evidence type="ECO:0000256" key="1">
    <source>
        <dbReference type="ARBA" id="ARBA00022612"/>
    </source>
</evidence>
<dbReference type="PANTHER" id="PTHR37813">
    <property type="entry name" value="FELS-2 PROPHAGE PROTEIN"/>
    <property type="match status" value="1"/>
</dbReference>
<protein>
    <submittedName>
        <fullName evidence="5">Phage tail tape measure protein</fullName>
    </submittedName>
</protein>
<dbReference type="AlphaFoldDB" id="A0AB74UA59"/>
<keyword evidence="2" id="KW-0175">Coiled coil</keyword>